<name>G4YIA8_PHYSP</name>
<evidence type="ECO:0008006" key="3">
    <source>
        <dbReference type="Google" id="ProtNLM"/>
    </source>
</evidence>
<dbReference type="GeneID" id="20652514"/>
<organism evidence="1 2">
    <name type="scientific">Phytophthora sojae (strain P6497)</name>
    <name type="common">Soybean stem and root rot agent</name>
    <name type="synonym">Phytophthora megasperma f. sp. glycines</name>
    <dbReference type="NCBI Taxonomy" id="1094619"/>
    <lineage>
        <taxon>Eukaryota</taxon>
        <taxon>Sar</taxon>
        <taxon>Stramenopiles</taxon>
        <taxon>Oomycota</taxon>
        <taxon>Peronosporomycetes</taxon>
        <taxon>Peronosporales</taxon>
        <taxon>Peronosporaceae</taxon>
        <taxon>Phytophthora</taxon>
    </lineage>
</organism>
<evidence type="ECO:0000313" key="2">
    <source>
        <dbReference type="Proteomes" id="UP000002640"/>
    </source>
</evidence>
<dbReference type="EMBL" id="JH159151">
    <property type="protein sequence ID" value="EGZ27491.1"/>
    <property type="molecule type" value="Genomic_DNA"/>
</dbReference>
<proteinExistence type="predicted"/>
<dbReference type="Proteomes" id="UP000002640">
    <property type="component" value="Unassembled WGS sequence"/>
</dbReference>
<evidence type="ECO:0000313" key="1">
    <source>
        <dbReference type="EMBL" id="EGZ27491.1"/>
    </source>
</evidence>
<dbReference type="RefSeq" id="XP_009514766.1">
    <property type="nucleotide sequence ID" value="XM_009516471.1"/>
</dbReference>
<sequence>RTIADQLQITYWTHHLRHFNKTADKLANLAMDTKRSIQVLDTDTEHLTPTWSFVTALLTSDVSQWIETHLDPD</sequence>
<feature type="non-terminal residue" evidence="1">
    <location>
        <position position="73"/>
    </location>
</feature>
<reference evidence="1 2" key="1">
    <citation type="journal article" date="2006" name="Science">
        <title>Phytophthora genome sequences uncover evolutionary origins and mechanisms of pathogenesis.</title>
        <authorList>
            <person name="Tyler B.M."/>
            <person name="Tripathy S."/>
            <person name="Zhang X."/>
            <person name="Dehal P."/>
            <person name="Jiang R.H."/>
            <person name="Aerts A."/>
            <person name="Arredondo F.D."/>
            <person name="Baxter L."/>
            <person name="Bensasson D."/>
            <person name="Beynon J.L."/>
            <person name="Chapman J."/>
            <person name="Damasceno C.M."/>
            <person name="Dorrance A.E."/>
            <person name="Dou D."/>
            <person name="Dickerman A.W."/>
            <person name="Dubchak I.L."/>
            <person name="Garbelotto M."/>
            <person name="Gijzen M."/>
            <person name="Gordon S.G."/>
            <person name="Govers F."/>
            <person name="Grunwald N.J."/>
            <person name="Huang W."/>
            <person name="Ivors K.L."/>
            <person name="Jones R.W."/>
            <person name="Kamoun S."/>
            <person name="Krampis K."/>
            <person name="Lamour K.H."/>
            <person name="Lee M.K."/>
            <person name="McDonald W.H."/>
            <person name="Medina M."/>
            <person name="Meijer H.J."/>
            <person name="Nordberg E.K."/>
            <person name="Maclean D.J."/>
            <person name="Ospina-Giraldo M.D."/>
            <person name="Morris P.F."/>
            <person name="Phuntumart V."/>
            <person name="Putnam N.H."/>
            <person name="Rash S."/>
            <person name="Rose J.K."/>
            <person name="Sakihama Y."/>
            <person name="Salamov A.A."/>
            <person name="Savidor A."/>
            <person name="Scheuring C.F."/>
            <person name="Smith B.M."/>
            <person name="Sobral B.W."/>
            <person name="Terry A."/>
            <person name="Torto-Alalibo T.A."/>
            <person name="Win J."/>
            <person name="Xu Z."/>
            <person name="Zhang H."/>
            <person name="Grigoriev I.V."/>
            <person name="Rokhsar D.S."/>
            <person name="Boore J.L."/>
        </authorList>
    </citation>
    <scope>NUCLEOTIDE SEQUENCE [LARGE SCALE GENOMIC DNA]</scope>
    <source>
        <strain evidence="1 2">P6497</strain>
    </source>
</reference>
<gene>
    <name evidence="1" type="ORF">PHYSODRAFT_436031</name>
</gene>
<dbReference type="AlphaFoldDB" id="G4YIA8"/>
<dbReference type="GO" id="GO:0003676">
    <property type="term" value="F:nucleic acid binding"/>
    <property type="evidence" value="ECO:0007669"/>
    <property type="project" value="InterPro"/>
</dbReference>
<dbReference type="Gene3D" id="3.30.420.10">
    <property type="entry name" value="Ribonuclease H-like superfamily/Ribonuclease H"/>
    <property type="match status" value="1"/>
</dbReference>
<dbReference type="KEGG" id="psoj:PHYSODRAFT_436031"/>
<accession>G4YIA8</accession>
<feature type="non-terminal residue" evidence="1">
    <location>
        <position position="1"/>
    </location>
</feature>
<dbReference type="InParanoid" id="G4YIA8"/>
<dbReference type="InterPro" id="IPR036397">
    <property type="entry name" value="RNaseH_sf"/>
</dbReference>
<keyword evidence="2" id="KW-1185">Reference proteome</keyword>
<dbReference type="SMR" id="G4YIA8"/>
<protein>
    <recommendedName>
        <fullName evidence="3">RNase H type-1 domain-containing protein</fullName>
    </recommendedName>
</protein>